<reference evidence="1" key="1">
    <citation type="submission" date="2021-01" db="EMBL/GenBank/DDBJ databases">
        <authorList>
            <person name="Corre E."/>
            <person name="Pelletier E."/>
            <person name="Niang G."/>
            <person name="Scheremetjew M."/>
            <person name="Finn R."/>
            <person name="Kale V."/>
            <person name="Holt S."/>
            <person name="Cochrane G."/>
            <person name="Meng A."/>
            <person name="Brown T."/>
            <person name="Cohen L."/>
        </authorList>
    </citation>
    <scope>NUCLEOTIDE SEQUENCE</scope>
    <source>
        <strain evidence="1">S3</strain>
    </source>
</reference>
<gene>
    <name evidence="1" type="ORF">SINC0208_LOCUS1754</name>
</gene>
<evidence type="ECO:0000313" key="1">
    <source>
        <dbReference type="EMBL" id="CAE0321173.1"/>
    </source>
</evidence>
<name>A0A7S3MU60_9SPIT</name>
<organism evidence="1">
    <name type="scientific">Strombidium inclinatum</name>
    <dbReference type="NCBI Taxonomy" id="197538"/>
    <lineage>
        <taxon>Eukaryota</taxon>
        <taxon>Sar</taxon>
        <taxon>Alveolata</taxon>
        <taxon>Ciliophora</taxon>
        <taxon>Intramacronucleata</taxon>
        <taxon>Spirotrichea</taxon>
        <taxon>Oligotrichia</taxon>
        <taxon>Strombidiidae</taxon>
        <taxon>Strombidium</taxon>
    </lineage>
</organism>
<sequence>MTVVDAFKVRNSFVMPLEVLGMLEPILCLRIFGEPLIGVAPVSDVEHANRFIDTSRDGLELIPHHHLIDLVRMPPLKGPSLLPINIPDLYSLVSAATDDESMPDVESGQLVFVAVKVVVLISLLLGQIRDHLHVVDEQLPLRDGRGVRSLFELGKAPLVWEMDLPHAIIM</sequence>
<dbReference type="AlphaFoldDB" id="A0A7S3MU60"/>
<dbReference type="EMBL" id="HBIH01004053">
    <property type="protein sequence ID" value="CAE0321173.1"/>
    <property type="molecule type" value="Transcribed_RNA"/>
</dbReference>
<accession>A0A7S3MU60</accession>
<protein>
    <submittedName>
        <fullName evidence="1">Uncharacterized protein</fullName>
    </submittedName>
</protein>
<proteinExistence type="predicted"/>